<evidence type="ECO:0000313" key="3">
    <source>
        <dbReference type="EMBL" id="PIL35067.1"/>
    </source>
</evidence>
<protein>
    <recommendedName>
        <fullName evidence="2">DUF6534 domain-containing protein</fullName>
    </recommendedName>
</protein>
<organism evidence="3 4">
    <name type="scientific">Ganoderma sinense ZZ0214-1</name>
    <dbReference type="NCBI Taxonomy" id="1077348"/>
    <lineage>
        <taxon>Eukaryota</taxon>
        <taxon>Fungi</taxon>
        <taxon>Dikarya</taxon>
        <taxon>Basidiomycota</taxon>
        <taxon>Agaricomycotina</taxon>
        <taxon>Agaricomycetes</taxon>
        <taxon>Polyporales</taxon>
        <taxon>Polyporaceae</taxon>
        <taxon>Ganoderma</taxon>
    </lineage>
</organism>
<keyword evidence="1" id="KW-1133">Transmembrane helix</keyword>
<feature type="domain" description="DUF6534" evidence="2">
    <location>
        <begin position="161"/>
        <end position="233"/>
    </location>
</feature>
<evidence type="ECO:0000313" key="4">
    <source>
        <dbReference type="Proteomes" id="UP000230002"/>
    </source>
</evidence>
<evidence type="ECO:0000259" key="2">
    <source>
        <dbReference type="Pfam" id="PF20152"/>
    </source>
</evidence>
<dbReference type="AlphaFoldDB" id="A0A2G8SMR7"/>
<sequence>MGSTVLPDLPAIFLSDIKETLAIGFVGVILASWSILFPTLTILRSILDAVSLILAVETLYTYVVVDFGDPLKLLNMPPALAVENAATVLIGTLVQCFLAHRLWELSKHNAVLVCSVIILAFGSFGPGIVLSVKLYTHRLDIILQASSVEGRTLGGIANGMSAVCDVVITASLCYYLHSKRTGFKRTNSIIDRLIIYAVNRGALTAICQTGEMIGTIVRPDRYIYLPFALLSGKCRFTFIRFPGVSFD</sequence>
<proteinExistence type="predicted"/>
<dbReference type="EMBL" id="AYKW01000004">
    <property type="protein sequence ID" value="PIL35067.1"/>
    <property type="molecule type" value="Genomic_DNA"/>
</dbReference>
<evidence type="ECO:0000256" key="1">
    <source>
        <dbReference type="SAM" id="Phobius"/>
    </source>
</evidence>
<keyword evidence="4" id="KW-1185">Reference proteome</keyword>
<dbReference type="Proteomes" id="UP000230002">
    <property type="component" value="Unassembled WGS sequence"/>
</dbReference>
<feature type="transmembrane region" description="Helical" evidence="1">
    <location>
        <begin position="155"/>
        <end position="176"/>
    </location>
</feature>
<dbReference type="OrthoDB" id="2792702at2759"/>
<feature type="transmembrane region" description="Helical" evidence="1">
    <location>
        <begin position="20"/>
        <end position="39"/>
    </location>
</feature>
<feature type="transmembrane region" description="Helical" evidence="1">
    <location>
        <begin position="85"/>
        <end position="103"/>
    </location>
</feature>
<keyword evidence="1" id="KW-0812">Transmembrane</keyword>
<dbReference type="InterPro" id="IPR045339">
    <property type="entry name" value="DUF6534"/>
</dbReference>
<dbReference type="PANTHER" id="PTHR40465">
    <property type="entry name" value="CHROMOSOME 1, WHOLE GENOME SHOTGUN SEQUENCE"/>
    <property type="match status" value="1"/>
</dbReference>
<name>A0A2G8SMR7_9APHY</name>
<feature type="transmembrane region" description="Helical" evidence="1">
    <location>
        <begin position="110"/>
        <end position="135"/>
    </location>
</feature>
<reference evidence="3 4" key="1">
    <citation type="journal article" date="2015" name="Sci. Rep.">
        <title>Chromosome-level genome map provides insights into diverse defense mechanisms in the medicinal fungus Ganoderma sinense.</title>
        <authorList>
            <person name="Zhu Y."/>
            <person name="Xu J."/>
            <person name="Sun C."/>
            <person name="Zhou S."/>
            <person name="Xu H."/>
            <person name="Nelson D.R."/>
            <person name="Qian J."/>
            <person name="Song J."/>
            <person name="Luo H."/>
            <person name="Xiang L."/>
            <person name="Li Y."/>
            <person name="Xu Z."/>
            <person name="Ji A."/>
            <person name="Wang L."/>
            <person name="Lu S."/>
            <person name="Hayward A."/>
            <person name="Sun W."/>
            <person name="Li X."/>
            <person name="Schwartz D.C."/>
            <person name="Wang Y."/>
            <person name="Chen S."/>
        </authorList>
    </citation>
    <scope>NUCLEOTIDE SEQUENCE [LARGE SCALE GENOMIC DNA]</scope>
    <source>
        <strain evidence="3 4">ZZ0214-1</strain>
    </source>
</reference>
<keyword evidence="1" id="KW-0472">Membrane</keyword>
<dbReference type="STRING" id="1077348.A0A2G8SMR7"/>
<comment type="caution">
    <text evidence="3">The sequence shown here is derived from an EMBL/GenBank/DDBJ whole genome shotgun (WGS) entry which is preliminary data.</text>
</comment>
<gene>
    <name evidence="3" type="ORF">GSI_02855</name>
</gene>
<feature type="transmembrane region" description="Helical" evidence="1">
    <location>
        <begin position="46"/>
        <end position="65"/>
    </location>
</feature>
<dbReference type="Pfam" id="PF20152">
    <property type="entry name" value="DUF6534"/>
    <property type="match status" value="1"/>
</dbReference>
<dbReference type="PANTHER" id="PTHR40465:SF1">
    <property type="entry name" value="DUF6534 DOMAIN-CONTAINING PROTEIN"/>
    <property type="match status" value="1"/>
</dbReference>
<accession>A0A2G8SMR7</accession>